<dbReference type="Gene3D" id="3.10.20.90">
    <property type="entry name" value="Phosphatidylinositol 3-kinase Catalytic Subunit, Chain A, domain 1"/>
    <property type="match status" value="1"/>
</dbReference>
<name>A0A7S3E3N6_9CHLO</name>
<organism evidence="2">
    <name type="scientific">Chloropicon laureae</name>
    <dbReference type="NCBI Taxonomy" id="464258"/>
    <lineage>
        <taxon>Eukaryota</taxon>
        <taxon>Viridiplantae</taxon>
        <taxon>Chlorophyta</taxon>
        <taxon>Chloropicophyceae</taxon>
        <taxon>Chloropicales</taxon>
        <taxon>Chloropicaceae</taxon>
        <taxon>Chloropicon</taxon>
    </lineage>
</organism>
<gene>
    <name evidence="2" type="ORF">CLAU1311_LOCUS6741</name>
</gene>
<feature type="domain" description="Autophagy protein ATG5 UblB" evidence="1">
    <location>
        <begin position="39"/>
        <end position="135"/>
    </location>
</feature>
<evidence type="ECO:0000313" key="2">
    <source>
        <dbReference type="EMBL" id="CAE0023982.1"/>
    </source>
</evidence>
<dbReference type="InterPro" id="IPR048318">
    <property type="entry name" value="ATG5_UblB"/>
</dbReference>
<proteinExistence type="predicted"/>
<reference evidence="2" key="1">
    <citation type="submission" date="2021-01" db="EMBL/GenBank/DDBJ databases">
        <authorList>
            <person name="Corre E."/>
            <person name="Pelletier E."/>
            <person name="Niang G."/>
            <person name="Scheremetjew M."/>
            <person name="Finn R."/>
            <person name="Kale V."/>
            <person name="Holt S."/>
            <person name="Cochrane G."/>
            <person name="Meng A."/>
            <person name="Brown T."/>
            <person name="Cohen L."/>
        </authorList>
    </citation>
    <scope>NUCLEOTIDE SEQUENCE</scope>
    <source>
        <strain evidence="2">RCC856</strain>
    </source>
</reference>
<sequence>MSLSKKSQQELLQNVLDAQQVEFHQNMQKMDLTKPLKARVPVRIYAREKVFDSFTGWKSIDYASKSLHIEGESSGDSQDHLSVKHVLRHSLANVSDGDLESVKVVVAGVEIDLDSNLAEVYAYLKNADLWLYVTVILKPKRTSAAAGTG</sequence>
<protein>
    <recommendedName>
        <fullName evidence="1">Autophagy protein ATG5 UblB domain-containing protein</fullName>
    </recommendedName>
</protein>
<evidence type="ECO:0000259" key="1">
    <source>
        <dbReference type="Pfam" id="PF04106"/>
    </source>
</evidence>
<accession>A0A7S3E3N6</accession>
<dbReference type="AlphaFoldDB" id="A0A7S3E3N6"/>
<dbReference type="Pfam" id="PF04106">
    <property type="entry name" value="ATG5_UblB"/>
    <property type="match status" value="1"/>
</dbReference>
<dbReference type="EMBL" id="HBHU01010344">
    <property type="protein sequence ID" value="CAE0023982.1"/>
    <property type="molecule type" value="Transcribed_RNA"/>
</dbReference>